<sequence>MEQTVVKLIVGGKEYRAWQSVSISAKLLSYARTFTVGFTRENNAAGQPGIDIKIGDFVQLKIDDDLVLTGYITKTTFSYSDKSISLSIEGASKTVDLAECYLAVSDVKQFSNLSVSKTLQVLAKPYGISVIKRTEKDPKANIAIAATDSSRQIGYLFDS</sequence>
<feature type="domain" description="Baseplate hub protein gp44-like N-terminal" evidence="1">
    <location>
        <begin position="6"/>
        <end position="90"/>
    </location>
</feature>
<reference evidence="2 3" key="1">
    <citation type="submission" date="2022-02" db="EMBL/GenBank/DDBJ databases">
        <title>Mesosutterella porci, a novel member of the family Sutterellaceae from pig feces.</title>
        <authorList>
            <person name="Wylensek D."/>
            <person name="Clavel T."/>
        </authorList>
    </citation>
    <scope>NUCLEOTIDE SEQUENCE [LARGE SCALE GENOMIC DNA]</scope>
    <source>
        <strain evidence="3">oilRF-744-wt-GAM-9</strain>
    </source>
</reference>
<keyword evidence="3" id="KW-1185">Reference proteome</keyword>
<evidence type="ECO:0000259" key="1">
    <source>
        <dbReference type="Pfam" id="PF21683"/>
    </source>
</evidence>
<accession>A0ABS9MQ55</accession>
<dbReference type="Gene3D" id="2.30.300.10">
    <property type="entry name" value="Baseplate protein-like domain - beta roll fold"/>
    <property type="match status" value="1"/>
</dbReference>
<protein>
    <recommendedName>
        <fullName evidence="1">Baseplate hub protein gp44-like N-terminal domain-containing protein</fullName>
    </recommendedName>
</protein>
<evidence type="ECO:0000313" key="2">
    <source>
        <dbReference type="EMBL" id="MCG5030747.1"/>
    </source>
</evidence>
<gene>
    <name evidence="2" type="ORF">MAF45_04715</name>
</gene>
<dbReference type="Proteomes" id="UP001297600">
    <property type="component" value="Unassembled WGS sequence"/>
</dbReference>
<dbReference type="SUPFAM" id="SSF69279">
    <property type="entry name" value="Phage tail proteins"/>
    <property type="match status" value="1"/>
</dbReference>
<evidence type="ECO:0000313" key="3">
    <source>
        <dbReference type="Proteomes" id="UP001297600"/>
    </source>
</evidence>
<comment type="caution">
    <text evidence="2">The sequence shown here is derived from an EMBL/GenBank/DDBJ whole genome shotgun (WGS) entry which is preliminary data.</text>
</comment>
<name>A0ABS9MQ55_9BURK</name>
<proteinExistence type="predicted"/>
<dbReference type="RefSeq" id="WP_237978400.1">
    <property type="nucleotide sequence ID" value="NZ_JAKNCT010000004.1"/>
</dbReference>
<dbReference type="InterPro" id="IPR049354">
    <property type="entry name" value="GpP-like_N"/>
</dbReference>
<dbReference type="Pfam" id="PF21683">
    <property type="entry name" value="GpP-like_1st"/>
    <property type="match status" value="1"/>
</dbReference>
<dbReference type="EMBL" id="JAKNCT010000004">
    <property type="protein sequence ID" value="MCG5030747.1"/>
    <property type="molecule type" value="Genomic_DNA"/>
</dbReference>
<organism evidence="2 3">
    <name type="scientific">Mesosutterella porci</name>
    <dbReference type="NCBI Taxonomy" id="2915351"/>
    <lineage>
        <taxon>Bacteria</taxon>
        <taxon>Pseudomonadati</taxon>
        <taxon>Pseudomonadota</taxon>
        <taxon>Betaproteobacteria</taxon>
        <taxon>Burkholderiales</taxon>
        <taxon>Sutterellaceae</taxon>
        <taxon>Mesosutterella</taxon>
    </lineage>
</organism>